<name>A0A9E2S7B8_9BACT</name>
<dbReference type="InterPro" id="IPR005545">
    <property type="entry name" value="YCII"/>
</dbReference>
<dbReference type="RefSeq" id="WP_217790582.1">
    <property type="nucleotide sequence ID" value="NZ_JAHSPG010000003.1"/>
</dbReference>
<organism evidence="2 3">
    <name type="scientific">Pinibacter aurantiacus</name>
    <dbReference type="NCBI Taxonomy" id="2851599"/>
    <lineage>
        <taxon>Bacteria</taxon>
        <taxon>Pseudomonadati</taxon>
        <taxon>Bacteroidota</taxon>
        <taxon>Chitinophagia</taxon>
        <taxon>Chitinophagales</taxon>
        <taxon>Chitinophagaceae</taxon>
        <taxon>Pinibacter</taxon>
    </lineage>
</organism>
<proteinExistence type="predicted"/>
<evidence type="ECO:0000259" key="1">
    <source>
        <dbReference type="Pfam" id="PF03795"/>
    </source>
</evidence>
<dbReference type="AlphaFoldDB" id="A0A9E2S7B8"/>
<evidence type="ECO:0000313" key="3">
    <source>
        <dbReference type="Proteomes" id="UP000812270"/>
    </source>
</evidence>
<dbReference type="PANTHER" id="PTHR33606">
    <property type="entry name" value="PROTEIN YCII"/>
    <property type="match status" value="1"/>
</dbReference>
<gene>
    <name evidence="2" type="ORF">KTO63_07345</name>
</gene>
<dbReference type="Pfam" id="PF03795">
    <property type="entry name" value="YCII"/>
    <property type="match status" value="1"/>
</dbReference>
<keyword evidence="3" id="KW-1185">Reference proteome</keyword>
<dbReference type="Proteomes" id="UP000812270">
    <property type="component" value="Unassembled WGS sequence"/>
</dbReference>
<dbReference type="InterPro" id="IPR051807">
    <property type="entry name" value="Sec-metab_biosynth-assoc"/>
</dbReference>
<accession>A0A9E2S7B8</accession>
<protein>
    <recommendedName>
        <fullName evidence="1">YCII-related domain-containing protein</fullName>
    </recommendedName>
</protein>
<evidence type="ECO:0000313" key="2">
    <source>
        <dbReference type="EMBL" id="MBV4356952.1"/>
    </source>
</evidence>
<dbReference type="PANTHER" id="PTHR33606:SF3">
    <property type="entry name" value="PROTEIN YCII"/>
    <property type="match status" value="1"/>
</dbReference>
<dbReference type="EMBL" id="JAHSPG010000003">
    <property type="protein sequence ID" value="MBV4356952.1"/>
    <property type="molecule type" value="Genomic_DNA"/>
</dbReference>
<sequence length="95" mass="10826">MQFLVTGIDHKDADALNRRLAVRPKHIERMREEKVKGHFIFGGSKLNDDGKMIGSILVIDLPDMEAAENWIEADPYVKDGVWETYEVVPFKVADV</sequence>
<reference evidence="2" key="1">
    <citation type="submission" date="2021-06" db="EMBL/GenBank/DDBJ databases">
        <authorList>
            <person name="Huq M.A."/>
        </authorList>
    </citation>
    <scope>NUCLEOTIDE SEQUENCE</scope>
    <source>
        <strain evidence="2">MAH-26</strain>
    </source>
</reference>
<comment type="caution">
    <text evidence="2">The sequence shown here is derived from an EMBL/GenBank/DDBJ whole genome shotgun (WGS) entry which is preliminary data.</text>
</comment>
<feature type="domain" description="YCII-related" evidence="1">
    <location>
        <begin position="1"/>
        <end position="91"/>
    </location>
</feature>